<dbReference type="Gene3D" id="1.10.10.10">
    <property type="entry name" value="Winged helix-like DNA-binding domain superfamily/Winged helix DNA-binding domain"/>
    <property type="match status" value="2"/>
</dbReference>
<gene>
    <name evidence="5" type="ORF">SAMN02787118_116135</name>
</gene>
<dbReference type="PANTHER" id="PTHR30154">
    <property type="entry name" value="LEUCINE-RESPONSIVE REGULATORY PROTEIN"/>
    <property type="match status" value="1"/>
</dbReference>
<evidence type="ECO:0000256" key="1">
    <source>
        <dbReference type="ARBA" id="ARBA00023015"/>
    </source>
</evidence>
<dbReference type="Proteomes" id="UP000181942">
    <property type="component" value="Unassembled WGS sequence"/>
</dbReference>
<dbReference type="InterPro" id="IPR019887">
    <property type="entry name" value="Tscrpt_reg_AsnC/Lrp_C"/>
</dbReference>
<keyword evidence="1" id="KW-0805">Transcription regulation</keyword>
<evidence type="ECO:0000256" key="3">
    <source>
        <dbReference type="ARBA" id="ARBA00023163"/>
    </source>
</evidence>
<evidence type="ECO:0000259" key="4">
    <source>
        <dbReference type="PROSITE" id="PS50956"/>
    </source>
</evidence>
<keyword evidence="3" id="KW-0804">Transcription</keyword>
<dbReference type="InterPro" id="IPR036390">
    <property type="entry name" value="WH_DNA-bd_sf"/>
</dbReference>
<feature type="domain" description="HTH asnC-type" evidence="4">
    <location>
        <begin position="14"/>
        <end position="74"/>
    </location>
</feature>
<dbReference type="Pfam" id="PF13412">
    <property type="entry name" value="HTH_24"/>
    <property type="match status" value="1"/>
</dbReference>
<sequence length="332" mass="36317">MEREEAEPMASRALDALDLRLLQCLQIDGRAPLSRIAEVLGVSDQTVARRLRRLRTTARLRVLGVIDESRLGRTNWIVRLRCTPDVAEQLAGALARRPDTSYVSLISGGTEVMCAMKPRSRQARDELLFDRLQRTPRVVSVSAHCVLHSFYGGQLDWLNKANGLAPDQQAALRPPPVEPVTDPLTLEAADEALLAVLVRDGRATLTELQAATGQSESVVKRRLERMRATGVLYFDVQFDHGPLGHEVEAMLWLTVAPAALADVGRALAAHPEVRFAAAITGQAGIVASTVYRNSGELYTYLSEKIGALDGVQAVETALTLRLVKQLAYDPGR</sequence>
<dbReference type="GO" id="GO:0005829">
    <property type="term" value="C:cytosol"/>
    <property type="evidence" value="ECO:0007669"/>
    <property type="project" value="TreeGrafter"/>
</dbReference>
<dbReference type="Pfam" id="PF01037">
    <property type="entry name" value="AsnC_trans_reg"/>
    <property type="match status" value="1"/>
</dbReference>
<evidence type="ECO:0000256" key="2">
    <source>
        <dbReference type="ARBA" id="ARBA00023125"/>
    </source>
</evidence>
<evidence type="ECO:0000313" key="6">
    <source>
        <dbReference type="Proteomes" id="UP000181942"/>
    </source>
</evidence>
<dbReference type="SMART" id="SM00344">
    <property type="entry name" value="HTH_ASNC"/>
    <property type="match status" value="2"/>
</dbReference>
<dbReference type="GO" id="GO:0043200">
    <property type="term" value="P:response to amino acid"/>
    <property type="evidence" value="ECO:0007669"/>
    <property type="project" value="TreeGrafter"/>
</dbReference>
<keyword evidence="2 5" id="KW-0238">DNA-binding</keyword>
<reference evidence="5 6" key="1">
    <citation type="submission" date="2016-10" db="EMBL/GenBank/DDBJ databases">
        <authorList>
            <person name="de Groot N.N."/>
        </authorList>
    </citation>
    <scope>NUCLEOTIDE SEQUENCE [LARGE SCALE GENOMIC DNA]</scope>
    <source>
        <strain evidence="5 6">OK461</strain>
    </source>
</reference>
<organism evidence="5 6">
    <name type="scientific">Streptomyces mirabilis</name>
    <dbReference type="NCBI Taxonomy" id="68239"/>
    <lineage>
        <taxon>Bacteria</taxon>
        <taxon>Bacillati</taxon>
        <taxon>Actinomycetota</taxon>
        <taxon>Actinomycetes</taxon>
        <taxon>Kitasatosporales</taxon>
        <taxon>Streptomycetaceae</taxon>
        <taxon>Streptomyces</taxon>
    </lineage>
</organism>
<dbReference type="InterPro" id="IPR019888">
    <property type="entry name" value="Tscrpt_reg_AsnC-like"/>
</dbReference>
<dbReference type="RefSeq" id="WP_256258829.1">
    <property type="nucleotide sequence ID" value="NZ_FONR01000016.1"/>
</dbReference>
<dbReference type="PRINTS" id="PR00033">
    <property type="entry name" value="HTHASNC"/>
</dbReference>
<evidence type="ECO:0000313" key="5">
    <source>
        <dbReference type="EMBL" id="SFG14948.1"/>
    </source>
</evidence>
<dbReference type="SUPFAM" id="SSF46785">
    <property type="entry name" value="Winged helix' DNA-binding domain"/>
    <property type="match status" value="2"/>
</dbReference>
<dbReference type="InterPro" id="IPR000485">
    <property type="entry name" value="AsnC-type_HTH_dom"/>
</dbReference>
<name>A0A1I2PFU7_9ACTN</name>
<accession>A0A1I2PFU7</accession>
<dbReference type="AlphaFoldDB" id="A0A1I2PFU7"/>
<dbReference type="PROSITE" id="PS50956">
    <property type="entry name" value="HTH_ASNC_2"/>
    <property type="match status" value="1"/>
</dbReference>
<dbReference type="InterPro" id="IPR036388">
    <property type="entry name" value="WH-like_DNA-bd_sf"/>
</dbReference>
<dbReference type="SUPFAM" id="SSF54909">
    <property type="entry name" value="Dimeric alpha+beta barrel"/>
    <property type="match status" value="2"/>
</dbReference>
<dbReference type="Gene3D" id="3.30.70.920">
    <property type="match status" value="2"/>
</dbReference>
<dbReference type="EMBL" id="FONR01000016">
    <property type="protein sequence ID" value="SFG14948.1"/>
    <property type="molecule type" value="Genomic_DNA"/>
</dbReference>
<dbReference type="PANTHER" id="PTHR30154:SF34">
    <property type="entry name" value="TRANSCRIPTIONAL REGULATOR AZLB"/>
    <property type="match status" value="1"/>
</dbReference>
<dbReference type="Pfam" id="PF13404">
    <property type="entry name" value="HTH_AsnC-type"/>
    <property type="match status" value="1"/>
</dbReference>
<proteinExistence type="predicted"/>
<protein>
    <submittedName>
        <fullName evidence="5">DNA-binding transcriptional regulator, Lrp family</fullName>
    </submittedName>
</protein>
<dbReference type="GO" id="GO:0043565">
    <property type="term" value="F:sequence-specific DNA binding"/>
    <property type="evidence" value="ECO:0007669"/>
    <property type="project" value="InterPro"/>
</dbReference>
<dbReference type="InterPro" id="IPR011008">
    <property type="entry name" value="Dimeric_a/b-barrel"/>
</dbReference>